<evidence type="ECO:0000256" key="1">
    <source>
        <dbReference type="ARBA" id="ARBA00010272"/>
    </source>
</evidence>
<accession>A0ABS2PDU3</accession>
<reference evidence="4 5" key="1">
    <citation type="submission" date="2021-01" db="EMBL/GenBank/DDBJ databases">
        <title>Genomic Encyclopedia of Type Strains, Phase IV (KMG-IV): sequencing the most valuable type-strain genomes for metagenomic binning, comparative biology and taxonomic classification.</title>
        <authorList>
            <person name="Goeker M."/>
        </authorList>
    </citation>
    <scope>NUCLEOTIDE SEQUENCE [LARGE SCALE GENOMIC DNA]</scope>
    <source>
        <strain evidence="4 5">DSM 25540</strain>
    </source>
</reference>
<dbReference type="InterPro" id="IPR051614">
    <property type="entry name" value="UPF0045_domain"/>
</dbReference>
<dbReference type="PANTHER" id="PTHR33777">
    <property type="entry name" value="UPF0045 PROTEIN ECM15"/>
    <property type="match status" value="1"/>
</dbReference>
<gene>
    <name evidence="4" type="ORF">JOD17_002077</name>
</gene>
<evidence type="ECO:0000313" key="5">
    <source>
        <dbReference type="Proteomes" id="UP000741863"/>
    </source>
</evidence>
<evidence type="ECO:0000313" key="4">
    <source>
        <dbReference type="EMBL" id="MBM7632983.1"/>
    </source>
</evidence>
<dbReference type="InterPro" id="IPR029756">
    <property type="entry name" value="MTH1187/YkoF-like"/>
</dbReference>
<comment type="similarity">
    <text evidence="1">Belongs to the UPF0045 family.</text>
</comment>
<dbReference type="Gene3D" id="3.30.70.930">
    <property type="match status" value="1"/>
</dbReference>
<evidence type="ECO:0000259" key="3">
    <source>
        <dbReference type="Pfam" id="PF01910"/>
    </source>
</evidence>
<dbReference type="Proteomes" id="UP000741863">
    <property type="component" value="Unassembled WGS sequence"/>
</dbReference>
<keyword evidence="5" id="KW-1185">Reference proteome</keyword>
<proteinExistence type="inferred from homology"/>
<dbReference type="Pfam" id="PF01910">
    <property type="entry name" value="Thiamine_BP"/>
    <property type="match status" value="1"/>
</dbReference>
<dbReference type="InterPro" id="IPR002767">
    <property type="entry name" value="Thiamine_BP"/>
</dbReference>
<sequence length="101" mass="11637">MAFADVTLTPIGEGTASFSQEIAHFHEVLDRYDGIKYEKTSMSTIIEGEMNDLWVVLQELHRTAVNREWERISMNVRIDDRRDGKEHSIEGKKQSVKSQKA</sequence>
<dbReference type="PANTHER" id="PTHR33777:SF1">
    <property type="entry name" value="UPF0045 PROTEIN ECM15"/>
    <property type="match status" value="1"/>
</dbReference>
<organism evidence="4 5">
    <name type="scientific">Geomicrobium sediminis</name>
    <dbReference type="NCBI Taxonomy" id="1347788"/>
    <lineage>
        <taxon>Bacteria</taxon>
        <taxon>Bacillati</taxon>
        <taxon>Bacillota</taxon>
        <taxon>Bacilli</taxon>
        <taxon>Bacillales</taxon>
        <taxon>Geomicrobium</taxon>
    </lineage>
</organism>
<dbReference type="EMBL" id="JAFBEC010000005">
    <property type="protein sequence ID" value="MBM7632983.1"/>
    <property type="molecule type" value="Genomic_DNA"/>
</dbReference>
<protein>
    <submittedName>
        <fullName evidence="4">Uncharacterized protein (TIGR00106 family)</fullName>
    </submittedName>
</protein>
<comment type="caution">
    <text evidence="4">The sequence shown here is derived from an EMBL/GenBank/DDBJ whole genome shotgun (WGS) entry which is preliminary data.</text>
</comment>
<name>A0ABS2PDU3_9BACL</name>
<evidence type="ECO:0000256" key="2">
    <source>
        <dbReference type="SAM" id="MobiDB-lite"/>
    </source>
</evidence>
<feature type="domain" description="Thiamine-binding protein" evidence="3">
    <location>
        <begin position="4"/>
        <end position="97"/>
    </location>
</feature>
<dbReference type="SUPFAM" id="SSF89957">
    <property type="entry name" value="MTH1187/YkoF-like"/>
    <property type="match status" value="1"/>
</dbReference>
<feature type="region of interest" description="Disordered" evidence="2">
    <location>
        <begin position="80"/>
        <end position="101"/>
    </location>
</feature>
<dbReference type="NCBIfam" id="TIGR00106">
    <property type="entry name" value="MTH1187 family thiamine-binding protein"/>
    <property type="match status" value="1"/>
</dbReference>
<feature type="compositionally biased region" description="Basic and acidic residues" evidence="2">
    <location>
        <begin position="80"/>
        <end position="93"/>
    </location>
</feature>
<dbReference type="RefSeq" id="WP_204697473.1">
    <property type="nucleotide sequence ID" value="NZ_JAFBEC010000005.1"/>
</dbReference>